<sequence>MAALLSGSTLVAGCTGDDGDDSASGDSSVRSFCTALETFRADVDAADSADLPAYIRALKDAAGAVADVGVPDDIPVAAEQGFELTVSRIEDLADDATQDDVARLGDVSDEDQRRLDALEDYIEKACPDLGA</sequence>
<evidence type="ECO:0000313" key="1">
    <source>
        <dbReference type="EMBL" id="QIG45317.1"/>
    </source>
</evidence>
<accession>A0A6G6WJI4</accession>
<dbReference type="AlphaFoldDB" id="A0A6G6WJI4"/>
<dbReference type="KEGG" id="nano:G5V58_23470"/>
<protein>
    <submittedName>
        <fullName evidence="1">Uncharacterized protein</fullName>
    </submittedName>
</protein>
<dbReference type="EMBL" id="CP049257">
    <property type="protein sequence ID" value="QIG45317.1"/>
    <property type="molecule type" value="Genomic_DNA"/>
</dbReference>
<organism evidence="1 2">
    <name type="scientific">Nocardioides anomalus</name>
    <dbReference type="NCBI Taxonomy" id="2712223"/>
    <lineage>
        <taxon>Bacteria</taxon>
        <taxon>Bacillati</taxon>
        <taxon>Actinomycetota</taxon>
        <taxon>Actinomycetes</taxon>
        <taxon>Propionibacteriales</taxon>
        <taxon>Nocardioidaceae</taxon>
        <taxon>Nocardioides</taxon>
    </lineage>
</organism>
<proteinExistence type="predicted"/>
<keyword evidence="2" id="KW-1185">Reference proteome</keyword>
<dbReference type="RefSeq" id="WP_165237765.1">
    <property type="nucleotide sequence ID" value="NZ_CP049257.1"/>
</dbReference>
<name>A0A6G6WJI4_9ACTN</name>
<evidence type="ECO:0000313" key="2">
    <source>
        <dbReference type="Proteomes" id="UP000502996"/>
    </source>
</evidence>
<gene>
    <name evidence="1" type="ORF">G5V58_23470</name>
</gene>
<dbReference type="Proteomes" id="UP000502996">
    <property type="component" value="Chromosome"/>
</dbReference>
<reference evidence="1 2" key="1">
    <citation type="submission" date="2020-02" db="EMBL/GenBank/DDBJ databases">
        <title>Full genome sequence of Nocardioides sp. R-3366.</title>
        <authorList>
            <person name="Im W.-T."/>
        </authorList>
    </citation>
    <scope>NUCLEOTIDE SEQUENCE [LARGE SCALE GENOMIC DNA]</scope>
    <source>
        <strain evidence="1 2">R-3366</strain>
    </source>
</reference>